<dbReference type="Pfam" id="PF17101">
    <property type="entry name" value="Stealth_CR1"/>
    <property type="match status" value="1"/>
</dbReference>
<dbReference type="PANTHER" id="PTHR47452:SF2">
    <property type="entry name" value="GLYCOSYLTRANSFERASE"/>
    <property type="match status" value="1"/>
</dbReference>
<evidence type="ECO:0000313" key="6">
    <source>
        <dbReference type="Proteomes" id="UP000002195"/>
    </source>
</evidence>
<feature type="domain" description="Stealth protein CR3 conserved region 3" evidence="4">
    <location>
        <begin position="292"/>
        <end position="339"/>
    </location>
</feature>
<feature type="domain" description="Stealth protein CR1 conserved region 1" evidence="3">
    <location>
        <begin position="95"/>
        <end position="121"/>
    </location>
</feature>
<evidence type="ECO:0000259" key="2">
    <source>
        <dbReference type="Pfam" id="PF11380"/>
    </source>
</evidence>
<dbReference type="InterPro" id="IPR031358">
    <property type="entry name" value="Stealth_CR1"/>
</dbReference>
<dbReference type="AlphaFoldDB" id="Q54LC5"/>
<dbReference type="PhylomeDB" id="Q54LC5"/>
<dbReference type="PaxDb" id="44689-DDB0231863"/>
<dbReference type="GO" id="GO:0016772">
    <property type="term" value="F:transferase activity, transferring phosphorus-containing groups"/>
    <property type="evidence" value="ECO:0007669"/>
    <property type="project" value="InterPro"/>
</dbReference>
<dbReference type="OMA" id="WFDIENS"/>
<comment type="caution">
    <text evidence="5">The sequence shown here is derived from an EMBL/GenBank/DDBJ whole genome shotgun (WGS) entry which is preliminary data.</text>
</comment>
<gene>
    <name evidence="5" type="primary">gpt8</name>
    <name evidence="5" type="ORF">DDB_G0286711</name>
</gene>
<organism evidence="5 6">
    <name type="scientific">Dictyostelium discoideum</name>
    <name type="common">Social amoeba</name>
    <dbReference type="NCBI Taxonomy" id="44689"/>
    <lineage>
        <taxon>Eukaryota</taxon>
        <taxon>Amoebozoa</taxon>
        <taxon>Evosea</taxon>
        <taxon>Eumycetozoa</taxon>
        <taxon>Dictyostelia</taxon>
        <taxon>Dictyosteliales</taxon>
        <taxon>Dictyosteliaceae</taxon>
        <taxon>Dictyostelium</taxon>
    </lineage>
</organism>
<dbReference type="Proteomes" id="UP000002195">
    <property type="component" value="Unassembled WGS sequence"/>
</dbReference>
<dbReference type="HOGENOM" id="CLU_043224_0_0_1"/>
<dbReference type="GeneID" id="8625777"/>
<keyword evidence="6" id="KW-1185">Reference proteome</keyword>
<sequence length="411" mass="48712">MSRLSATKRIPKYLLKRGVFLIAVIIVIISNTFLFCKLRDIDFPFVLFNRIGYTINGENKVFDEHTIYNYFQSKPIELTEKEKRIKQIVLSRECEYVDLVYTWVNGSDPKHIDSHKKTRMSLQADDISVNRYIPSSFRDLNTLKYSLRSVRQYAPWIKNIFIITANQIPTWFDIENSENVRFISHSDYFHKKSDLPTFNSNSIESNFWNLPIEVSNCFLYLNDDIFFSRPVKQSDYFDENKNFRQSVFLTEYLMGRKAYFLDLYDQYSKAILFSNRALASIWGQDRKRSIPAHGIQVFNRKIWYKMQEEFGAGLEITSSNKFRNITDFQISHLYIQFALRYSKPIIGSDDVLYIQLNNENFDEKLEILKNSRDETNSICLNDGLEFINDDLQKKSDDTFNFLFPIKSNFEK</sequence>
<keyword evidence="1" id="KW-0472">Membrane</keyword>
<dbReference type="EMBL" id="AAFI02000089">
    <property type="protein sequence ID" value="EAL64111.1"/>
    <property type="molecule type" value="Genomic_DNA"/>
</dbReference>
<evidence type="ECO:0000256" key="1">
    <source>
        <dbReference type="SAM" id="Phobius"/>
    </source>
</evidence>
<evidence type="ECO:0000259" key="4">
    <source>
        <dbReference type="Pfam" id="PF17102"/>
    </source>
</evidence>
<dbReference type="PANTHER" id="PTHR47452">
    <property type="entry name" value="PUTATIVE-RELATED"/>
    <property type="match status" value="1"/>
</dbReference>
<dbReference type="InterPro" id="IPR021520">
    <property type="entry name" value="Stealth_CR2"/>
</dbReference>
<dbReference type="VEuPathDB" id="AmoebaDB:DDB_G0286711"/>
<protein>
    <submittedName>
        <fullName evidence="5">Uncharacterized protein</fullName>
    </submittedName>
</protein>
<dbReference type="Pfam" id="PF17102">
    <property type="entry name" value="Stealth_CR3"/>
    <property type="match status" value="1"/>
</dbReference>
<evidence type="ECO:0000259" key="3">
    <source>
        <dbReference type="Pfam" id="PF17101"/>
    </source>
</evidence>
<dbReference type="RefSeq" id="XP_637636.1">
    <property type="nucleotide sequence ID" value="XM_632544.1"/>
</dbReference>
<feature type="domain" description="Stealth protein CR2 conserved region 2" evidence="2">
    <location>
        <begin position="137"/>
        <end position="242"/>
    </location>
</feature>
<dbReference type="InParanoid" id="Q54LC5"/>
<feature type="transmembrane region" description="Helical" evidence="1">
    <location>
        <begin position="18"/>
        <end position="35"/>
    </location>
</feature>
<dbReference type="KEGG" id="ddi:DDB_G0286711"/>
<dbReference type="dictyBase" id="DDB_G0286711">
    <property type="gene designation" value="gpt8"/>
</dbReference>
<keyword evidence="1" id="KW-0812">Transmembrane</keyword>
<proteinExistence type="predicted"/>
<keyword evidence="1" id="KW-1133">Transmembrane helix</keyword>
<evidence type="ECO:0000313" key="5">
    <source>
        <dbReference type="EMBL" id="EAL64111.1"/>
    </source>
</evidence>
<dbReference type="STRING" id="44689.Q54LC5"/>
<dbReference type="eggNOG" id="ENOG502QQMR">
    <property type="taxonomic scope" value="Eukaryota"/>
</dbReference>
<name>Q54LC5_DICDI</name>
<dbReference type="InterPro" id="IPR053362">
    <property type="entry name" value="RPS_phosphotransferase_WefF"/>
</dbReference>
<reference evidence="5 6" key="1">
    <citation type="journal article" date="2005" name="Nature">
        <title>The genome of the social amoeba Dictyostelium discoideum.</title>
        <authorList>
            <consortium name="The Dictyostelium discoideum Sequencing Consortium"/>
            <person name="Eichinger L."/>
            <person name="Pachebat J.A."/>
            <person name="Glockner G."/>
            <person name="Rajandream M.A."/>
            <person name="Sucgang R."/>
            <person name="Berriman M."/>
            <person name="Song J."/>
            <person name="Olsen R."/>
            <person name="Szafranski K."/>
            <person name="Xu Q."/>
            <person name="Tunggal B."/>
            <person name="Kummerfeld S."/>
            <person name="Madera M."/>
            <person name="Konfortov B.A."/>
            <person name="Rivero F."/>
            <person name="Bankier A.T."/>
            <person name="Lehmann R."/>
            <person name="Hamlin N."/>
            <person name="Davies R."/>
            <person name="Gaudet P."/>
            <person name="Fey P."/>
            <person name="Pilcher K."/>
            <person name="Chen G."/>
            <person name="Saunders D."/>
            <person name="Sodergren E."/>
            <person name="Davis P."/>
            <person name="Kerhornou A."/>
            <person name="Nie X."/>
            <person name="Hall N."/>
            <person name="Anjard C."/>
            <person name="Hemphill L."/>
            <person name="Bason N."/>
            <person name="Farbrother P."/>
            <person name="Desany B."/>
            <person name="Just E."/>
            <person name="Morio T."/>
            <person name="Rost R."/>
            <person name="Churcher C."/>
            <person name="Cooper J."/>
            <person name="Haydock S."/>
            <person name="van Driessche N."/>
            <person name="Cronin A."/>
            <person name="Goodhead I."/>
            <person name="Muzny D."/>
            <person name="Mourier T."/>
            <person name="Pain A."/>
            <person name="Lu M."/>
            <person name="Harper D."/>
            <person name="Lindsay R."/>
            <person name="Hauser H."/>
            <person name="James K."/>
            <person name="Quiles M."/>
            <person name="Madan Babu M."/>
            <person name="Saito T."/>
            <person name="Buchrieser C."/>
            <person name="Wardroper A."/>
            <person name="Felder M."/>
            <person name="Thangavelu M."/>
            <person name="Johnson D."/>
            <person name="Knights A."/>
            <person name="Loulseged H."/>
            <person name="Mungall K."/>
            <person name="Oliver K."/>
            <person name="Price C."/>
            <person name="Quail M.A."/>
            <person name="Urushihara H."/>
            <person name="Hernandez J."/>
            <person name="Rabbinowitsch E."/>
            <person name="Steffen D."/>
            <person name="Sanders M."/>
            <person name="Ma J."/>
            <person name="Kohara Y."/>
            <person name="Sharp S."/>
            <person name="Simmonds M."/>
            <person name="Spiegler S."/>
            <person name="Tivey A."/>
            <person name="Sugano S."/>
            <person name="White B."/>
            <person name="Walker D."/>
            <person name="Woodward J."/>
            <person name="Winckler T."/>
            <person name="Tanaka Y."/>
            <person name="Shaulsky G."/>
            <person name="Schleicher M."/>
            <person name="Weinstock G."/>
            <person name="Rosenthal A."/>
            <person name="Cox E.C."/>
            <person name="Chisholm R.L."/>
            <person name="Gibbs R."/>
            <person name="Loomis W.F."/>
            <person name="Platzer M."/>
            <person name="Kay R.R."/>
            <person name="Williams J."/>
            <person name="Dear P.H."/>
            <person name="Noegel A.A."/>
            <person name="Barrell B."/>
            <person name="Kuspa A."/>
        </authorList>
    </citation>
    <scope>NUCLEOTIDE SEQUENCE [LARGE SCALE GENOMIC DNA]</scope>
    <source>
        <strain evidence="5 6">AX4</strain>
    </source>
</reference>
<accession>Q54LC5</accession>
<dbReference type="InterPro" id="IPR031357">
    <property type="entry name" value="Stealth_CR3"/>
</dbReference>
<dbReference type="Pfam" id="PF11380">
    <property type="entry name" value="Stealth_CR2"/>
    <property type="match status" value="1"/>
</dbReference>